<evidence type="ECO:0000313" key="3">
    <source>
        <dbReference type="EMBL" id="KAG5938863.1"/>
    </source>
</evidence>
<dbReference type="Proteomes" id="UP000706124">
    <property type="component" value="Unassembled WGS sequence"/>
</dbReference>
<comment type="caution">
    <text evidence="3">The sequence shown here is derived from an EMBL/GenBank/DDBJ whole genome shotgun (WGS) entry which is preliminary data.</text>
</comment>
<feature type="region of interest" description="Disordered" evidence="2">
    <location>
        <begin position="33"/>
        <end position="77"/>
    </location>
</feature>
<proteinExistence type="inferred from homology"/>
<feature type="region of interest" description="Disordered" evidence="2">
    <location>
        <begin position="352"/>
        <end position="384"/>
    </location>
</feature>
<evidence type="ECO:0000256" key="2">
    <source>
        <dbReference type="SAM" id="MobiDB-lite"/>
    </source>
</evidence>
<sequence length="700" mass="79043">MAAARLLSCRACLSKTARVATYSRSRLASTASRITTAHLSRPSERRYATTASATPEQGLGLPQPGRSPDSDAGHARKQENVKLRWAVKKQLEHLNDSWAVAQRVEETLSKDRFDEALLLTQEASRDGQMVVSWNHLIEYLFNKQQLSQAIKMKKRGQFPNVQTFTLIFAGCAKFQHPKIAVSETVKHYNLLMADERIKPNSIHLNAALNVCAKAGDLESMFLIADTADNSTRAPNAFTYTTILDALRADVSKDLGLKKLPRDQLARNVRGVVDRSKILWVEAMMRWEKGRLRLDEKVICAMGRNLLLSCNSDHRREVLELVHKTMDIPRLDKDPKAANRLLGISTDSLLLPSQDLSKGSIPGSPESLRDTTTNDSNDSKRLSSEATALDSNSRYALPGRNTLALILTALSSLSLSTFGIKYWNVMIRHYGIVPDRDNWYRLLGVLKAGKASAQAASIVNLLPKEYVSSLPYKIAMQTCIRDNMNSNATKNALQILKSMVTRLDVLDIQVMRLYLRLALVCHHHLRHWAKTVDEARAKRAYGIQIISALDNVRETYWLLHEHYFQVVKPKDVQERAVLYNSQCEVIALARFMHALCDKVVLERLLPEAELKKVQTQAVKLNRIIQQFFSARELMEPQLPPLPIPAGGPKEDVEYYEKLFASEDPPAKKDGGFVWDTRKPLTRVPRRKKIMYNNQLIPPKVS</sequence>
<feature type="compositionally biased region" description="Basic and acidic residues" evidence="2">
    <location>
        <begin position="68"/>
        <end position="77"/>
    </location>
</feature>
<gene>
    <name evidence="3" type="ORF">E4U60_001154</name>
</gene>
<dbReference type="Gene3D" id="1.25.40.10">
    <property type="entry name" value="Tetratricopeptide repeat domain"/>
    <property type="match status" value="1"/>
</dbReference>
<dbReference type="AlphaFoldDB" id="A0A9P7MCS6"/>
<reference evidence="3 4" key="1">
    <citation type="journal article" date="2020" name="bioRxiv">
        <title>Whole genome comparisons of ergot fungi reveals the divergence and evolution of species within the genus Claviceps are the result of varying mechanisms driving genome evolution and host range expansion.</title>
        <authorList>
            <person name="Wyka S.A."/>
            <person name="Mondo S.J."/>
            <person name="Liu M."/>
            <person name="Dettman J."/>
            <person name="Nalam V."/>
            <person name="Broders K.D."/>
        </authorList>
    </citation>
    <scope>NUCLEOTIDE SEQUENCE [LARGE SCALE GENOMIC DNA]</scope>
    <source>
        <strain evidence="3 4">CCC 1485</strain>
    </source>
</reference>
<organism evidence="3 4">
    <name type="scientific">Claviceps pazoutovae</name>
    <dbReference type="NCBI Taxonomy" id="1649127"/>
    <lineage>
        <taxon>Eukaryota</taxon>
        <taxon>Fungi</taxon>
        <taxon>Dikarya</taxon>
        <taxon>Ascomycota</taxon>
        <taxon>Pezizomycotina</taxon>
        <taxon>Sordariomycetes</taxon>
        <taxon>Hypocreomycetidae</taxon>
        <taxon>Hypocreales</taxon>
        <taxon>Clavicipitaceae</taxon>
        <taxon>Claviceps</taxon>
    </lineage>
</organism>
<keyword evidence="4" id="KW-1185">Reference proteome</keyword>
<dbReference type="InterPro" id="IPR011990">
    <property type="entry name" value="TPR-like_helical_dom_sf"/>
</dbReference>
<dbReference type="EMBL" id="SRPO01000143">
    <property type="protein sequence ID" value="KAG5938863.1"/>
    <property type="molecule type" value="Genomic_DNA"/>
</dbReference>
<dbReference type="OrthoDB" id="185373at2759"/>
<dbReference type="PANTHER" id="PTHR46128">
    <property type="entry name" value="MITOCHONDRIAL GROUP I INTRON SPLICING FACTOR CCM1"/>
    <property type="match status" value="1"/>
</dbReference>
<dbReference type="PANTHER" id="PTHR46128:SF211">
    <property type="entry name" value="PENTACOTRIPEPTIDE-REPEAT REGION OF PRORP DOMAIN-CONTAINING PROTEIN"/>
    <property type="match status" value="1"/>
</dbReference>
<evidence type="ECO:0008006" key="5">
    <source>
        <dbReference type="Google" id="ProtNLM"/>
    </source>
</evidence>
<accession>A0A9P7MCS6</accession>
<protein>
    <recommendedName>
        <fullName evidence="5">Pentatricopeptide repeat protein</fullName>
    </recommendedName>
</protein>
<dbReference type="InterPro" id="IPR050872">
    <property type="entry name" value="PPR_P_subfamily"/>
</dbReference>
<evidence type="ECO:0000313" key="4">
    <source>
        <dbReference type="Proteomes" id="UP000706124"/>
    </source>
</evidence>
<dbReference type="InterPro" id="IPR002885">
    <property type="entry name" value="PPR_rpt"/>
</dbReference>
<dbReference type="Pfam" id="PF13041">
    <property type="entry name" value="PPR_2"/>
    <property type="match status" value="1"/>
</dbReference>
<comment type="similarity">
    <text evidence="1">Belongs to the PPR family. P subfamily.</text>
</comment>
<evidence type="ECO:0000256" key="1">
    <source>
        <dbReference type="ARBA" id="ARBA00007626"/>
    </source>
</evidence>
<name>A0A9P7MCS6_9HYPO</name>